<reference evidence="4" key="1">
    <citation type="journal article" date="2020" name="Int. J. Syst. Evol. Microbiol.">
        <title>Notification of changes in taxonomic opinion previously published outside the IJSEM.</title>
        <authorList>
            <person name="Oren A."/>
            <person name="Garrity G."/>
        </authorList>
    </citation>
    <scope>NUCLEOTIDE SEQUENCE</scope>
    <source>
        <strain evidence="4">TCYB15</strain>
    </source>
</reference>
<dbReference type="Pfam" id="PF00353">
    <property type="entry name" value="HemolysinCabind"/>
    <property type="match status" value="4"/>
</dbReference>
<evidence type="ECO:0000256" key="1">
    <source>
        <dbReference type="ARBA" id="ARBA00004613"/>
    </source>
</evidence>
<dbReference type="GO" id="GO:0005509">
    <property type="term" value="F:calcium ion binding"/>
    <property type="evidence" value="ECO:0007669"/>
    <property type="project" value="InterPro"/>
</dbReference>
<evidence type="ECO:0000256" key="3">
    <source>
        <dbReference type="SAM" id="MobiDB-lite"/>
    </source>
</evidence>
<dbReference type="InterPro" id="IPR050557">
    <property type="entry name" value="RTX_toxin/Mannuronan_C5-epim"/>
</dbReference>
<keyword evidence="2" id="KW-0964">Secreted</keyword>
<sequence length="314" mass="31750">MLFLAGLMGLITVGAAAFIDIGVEEEESATDEDAPAGDVISGTPRDDLIIGSGGSDQIAGYGGDDLVEARNGDDSVFGDSGDDTLRGGAGNDDLHGNDGDDLLVGAENADGLTGHNDDDILQGGAGHDTLNGSAGGDTLFGDSGDDAVMGGLGDDLLIGGRGQDALFGGWGNDTIDGTVDPDRQDARITDIDEGDYLNGGGGDDVILAGTNDTVTPSAGRDDVILGDWVSPDGIVDIRSFDIEDDSLLLVWDDSDAAATAPKVAVEPDPEDLHSHLISMDGAIVAMVQSDQLLMPGDLSLIPLSSALAAGLTRG</sequence>
<dbReference type="EMBL" id="CP159193">
    <property type="protein sequence ID" value="XCF10341.1"/>
    <property type="molecule type" value="Genomic_DNA"/>
</dbReference>
<organism evidence="4">
    <name type="scientific">Sulfitobacter sp. TCYB15</name>
    <dbReference type="NCBI Taxonomy" id="3229275"/>
    <lineage>
        <taxon>Bacteria</taxon>
        <taxon>Pseudomonadati</taxon>
        <taxon>Pseudomonadota</taxon>
        <taxon>Alphaproteobacteria</taxon>
        <taxon>Rhodobacterales</taxon>
        <taxon>Roseobacteraceae</taxon>
        <taxon>Sulfitobacter</taxon>
    </lineage>
</organism>
<dbReference type="SUPFAM" id="SSF51120">
    <property type="entry name" value="beta-Roll"/>
    <property type="match status" value="1"/>
</dbReference>
<accession>A0AAU8C3K4</accession>
<gene>
    <name evidence="4" type="ORF">ABM428_00455</name>
</gene>
<dbReference type="AlphaFoldDB" id="A0AAU8C3K4"/>
<feature type="region of interest" description="Disordered" evidence="3">
    <location>
        <begin position="70"/>
        <end position="129"/>
    </location>
</feature>
<dbReference type="PANTHER" id="PTHR38340:SF1">
    <property type="entry name" value="S-LAYER PROTEIN"/>
    <property type="match status" value="1"/>
</dbReference>
<dbReference type="InterPro" id="IPR011049">
    <property type="entry name" value="Serralysin-like_metalloprot_C"/>
</dbReference>
<dbReference type="PRINTS" id="PR00313">
    <property type="entry name" value="CABNDNGRPT"/>
</dbReference>
<dbReference type="PANTHER" id="PTHR38340">
    <property type="entry name" value="S-LAYER PROTEIN"/>
    <property type="match status" value="1"/>
</dbReference>
<dbReference type="RefSeq" id="WP_132997871.1">
    <property type="nucleotide sequence ID" value="NZ_CP159193.1"/>
</dbReference>
<evidence type="ECO:0000256" key="2">
    <source>
        <dbReference type="ARBA" id="ARBA00022525"/>
    </source>
</evidence>
<name>A0AAU8C3K4_9RHOB</name>
<dbReference type="InterPro" id="IPR001343">
    <property type="entry name" value="Hemolysn_Ca-bd"/>
</dbReference>
<dbReference type="Gene3D" id="2.150.10.10">
    <property type="entry name" value="Serralysin-like metalloprotease, C-terminal"/>
    <property type="match status" value="2"/>
</dbReference>
<evidence type="ECO:0000313" key="4">
    <source>
        <dbReference type="EMBL" id="XCF10341.1"/>
    </source>
</evidence>
<dbReference type="GO" id="GO:0005576">
    <property type="term" value="C:extracellular region"/>
    <property type="evidence" value="ECO:0007669"/>
    <property type="project" value="UniProtKB-SubCell"/>
</dbReference>
<proteinExistence type="predicted"/>
<protein>
    <submittedName>
        <fullName evidence="4">Calcium-binding protein</fullName>
    </submittedName>
</protein>
<comment type="subcellular location">
    <subcellularLocation>
        <location evidence="1">Secreted</location>
    </subcellularLocation>
</comment>
<reference evidence="4" key="2">
    <citation type="submission" date="2024-06" db="EMBL/GenBank/DDBJ databases">
        <authorList>
            <person name="Deng Y."/>
        </authorList>
    </citation>
    <scope>NUCLEOTIDE SEQUENCE</scope>
    <source>
        <strain evidence="4">TCYB15</strain>
    </source>
</reference>
<dbReference type="KEGG" id="suly:ABM428_00455"/>